<feature type="compositionally biased region" description="Polar residues" evidence="9">
    <location>
        <begin position="232"/>
        <end position="243"/>
    </location>
</feature>
<dbReference type="GO" id="GO:0005743">
    <property type="term" value="C:mitochondrial inner membrane"/>
    <property type="evidence" value="ECO:0007669"/>
    <property type="project" value="UniProtKB-SubCell"/>
</dbReference>
<evidence type="ECO:0000313" key="12">
    <source>
        <dbReference type="Proteomes" id="UP001557470"/>
    </source>
</evidence>
<dbReference type="Gene3D" id="1.10.287.810">
    <property type="entry name" value="Mitochondrial import inner membrane translocase subunit tim13 like domains"/>
    <property type="match status" value="1"/>
</dbReference>
<dbReference type="GO" id="GO:0015031">
    <property type="term" value="P:protein transport"/>
    <property type="evidence" value="ECO:0007669"/>
    <property type="project" value="UniProtKB-KW"/>
</dbReference>
<keyword evidence="7" id="KW-0496">Mitochondrion</keyword>
<protein>
    <recommendedName>
        <fullName evidence="10">Tim10-like domain-containing protein</fullName>
    </recommendedName>
</protein>
<feature type="region of interest" description="Disordered" evidence="9">
    <location>
        <begin position="213"/>
        <end position="243"/>
    </location>
</feature>
<dbReference type="PANTHER" id="PTHR13172">
    <property type="entry name" value="MITOCHONDRIAL IMPORT INNER MEMBRANE TRANSLOCASE SUBUNIT TIM9B"/>
    <property type="match status" value="1"/>
</dbReference>
<evidence type="ECO:0000256" key="9">
    <source>
        <dbReference type="SAM" id="MobiDB-lite"/>
    </source>
</evidence>
<keyword evidence="4" id="KW-0862">Zinc</keyword>
<evidence type="ECO:0000313" key="11">
    <source>
        <dbReference type="EMBL" id="KAL0994952.1"/>
    </source>
</evidence>
<comment type="subcellular location">
    <subcellularLocation>
        <location evidence="1">Mitochondrion inner membrane</location>
        <topology evidence="1">Peripheral membrane protein</topology>
    </subcellularLocation>
</comment>
<reference evidence="11 12" key="1">
    <citation type="submission" date="2024-06" db="EMBL/GenBank/DDBJ databases">
        <authorList>
            <person name="Pan Q."/>
            <person name="Wen M."/>
            <person name="Jouanno E."/>
            <person name="Zahm M."/>
            <person name="Klopp C."/>
            <person name="Cabau C."/>
            <person name="Louis A."/>
            <person name="Berthelot C."/>
            <person name="Parey E."/>
            <person name="Roest Crollius H."/>
            <person name="Montfort J."/>
            <person name="Robinson-Rechavi M."/>
            <person name="Bouchez O."/>
            <person name="Lampietro C."/>
            <person name="Lopez Roques C."/>
            <person name="Donnadieu C."/>
            <person name="Postlethwait J."/>
            <person name="Bobe J."/>
            <person name="Verreycken H."/>
            <person name="Guiguen Y."/>
        </authorList>
    </citation>
    <scope>NUCLEOTIDE SEQUENCE [LARGE SCALE GENOMIC DNA]</scope>
    <source>
        <strain evidence="11">Up_M1</strain>
        <tissue evidence="11">Testis</tissue>
    </source>
</reference>
<evidence type="ECO:0000256" key="8">
    <source>
        <dbReference type="ARBA" id="ARBA00023157"/>
    </source>
</evidence>
<keyword evidence="5" id="KW-0653">Protein transport</keyword>
<dbReference type="InterPro" id="IPR004217">
    <property type="entry name" value="Tim10-like"/>
</dbReference>
<dbReference type="Proteomes" id="UP001557470">
    <property type="component" value="Unassembled WGS sequence"/>
</dbReference>
<evidence type="ECO:0000256" key="6">
    <source>
        <dbReference type="ARBA" id="ARBA00023010"/>
    </source>
</evidence>
<evidence type="ECO:0000256" key="2">
    <source>
        <dbReference type="ARBA" id="ARBA00022448"/>
    </source>
</evidence>
<accession>A0ABD0XAN9</accession>
<keyword evidence="3" id="KW-0479">Metal-binding</keyword>
<comment type="caution">
    <text evidence="11">The sequence shown here is derived from an EMBL/GenBank/DDBJ whole genome shotgun (WGS) entry which is preliminary data.</text>
</comment>
<feature type="region of interest" description="Disordered" evidence="9">
    <location>
        <begin position="125"/>
        <end position="194"/>
    </location>
</feature>
<evidence type="ECO:0000256" key="7">
    <source>
        <dbReference type="ARBA" id="ARBA00023128"/>
    </source>
</evidence>
<dbReference type="EMBL" id="JAGEUA010000003">
    <property type="protein sequence ID" value="KAL0994952.1"/>
    <property type="molecule type" value="Genomic_DNA"/>
</dbReference>
<dbReference type="Pfam" id="PF02953">
    <property type="entry name" value="zf-Tim10_DDP"/>
    <property type="match status" value="1"/>
</dbReference>
<evidence type="ECO:0000256" key="1">
    <source>
        <dbReference type="ARBA" id="ARBA00004637"/>
    </source>
</evidence>
<name>A0ABD0XAN9_UMBPY</name>
<sequence length="243" mass="25731">MMEPEAQIRNLRDFLMVYNRMTEICFRKCTSNFNYRTLTMDEERCADSCAGKLIRSNHRLMGTYVNLMPGMVQRRMAEMEKKNAEVGGAAGALEGAEPTEAARAFDSPLTEVHPVRSLSTTGTVTDITPVQAPPTTPGLSELDLSVSSGPGEAEAPPTNPIPLMATSVFSPADLSPPGHTSSSPAAPSSTTEVSMETIVDLAPLKAVPDTFKRVSQSAASSIGSVPIPSSRPAPSTLNSAPPP</sequence>
<keyword evidence="2" id="KW-0813">Transport</keyword>
<keyword evidence="8" id="KW-1015">Disulfide bond</keyword>
<feature type="domain" description="Tim10-like" evidence="10">
    <location>
        <begin position="6"/>
        <end position="64"/>
    </location>
</feature>
<gene>
    <name evidence="11" type="ORF">UPYG_G00129880</name>
</gene>
<evidence type="ECO:0000259" key="10">
    <source>
        <dbReference type="Pfam" id="PF02953"/>
    </source>
</evidence>
<evidence type="ECO:0000256" key="5">
    <source>
        <dbReference type="ARBA" id="ARBA00022927"/>
    </source>
</evidence>
<evidence type="ECO:0000256" key="4">
    <source>
        <dbReference type="ARBA" id="ARBA00022833"/>
    </source>
</evidence>
<dbReference type="InterPro" id="IPR050673">
    <property type="entry name" value="Mito_inner_translocase_sub"/>
</dbReference>
<dbReference type="InterPro" id="IPR035427">
    <property type="entry name" value="Tim10-like_dom_sf"/>
</dbReference>
<feature type="compositionally biased region" description="Polar residues" evidence="9">
    <location>
        <begin position="213"/>
        <end position="223"/>
    </location>
</feature>
<proteinExistence type="predicted"/>
<dbReference type="GO" id="GO:0046872">
    <property type="term" value="F:metal ion binding"/>
    <property type="evidence" value="ECO:0007669"/>
    <property type="project" value="UniProtKB-KW"/>
</dbReference>
<feature type="compositionally biased region" description="Low complexity" evidence="9">
    <location>
        <begin position="175"/>
        <end position="191"/>
    </location>
</feature>
<keyword evidence="12" id="KW-1185">Reference proteome</keyword>
<evidence type="ECO:0000256" key="3">
    <source>
        <dbReference type="ARBA" id="ARBA00022723"/>
    </source>
</evidence>
<organism evidence="11 12">
    <name type="scientific">Umbra pygmaea</name>
    <name type="common">Eastern mudminnow</name>
    <dbReference type="NCBI Taxonomy" id="75934"/>
    <lineage>
        <taxon>Eukaryota</taxon>
        <taxon>Metazoa</taxon>
        <taxon>Chordata</taxon>
        <taxon>Craniata</taxon>
        <taxon>Vertebrata</taxon>
        <taxon>Euteleostomi</taxon>
        <taxon>Actinopterygii</taxon>
        <taxon>Neopterygii</taxon>
        <taxon>Teleostei</taxon>
        <taxon>Protacanthopterygii</taxon>
        <taxon>Esociformes</taxon>
        <taxon>Umbridae</taxon>
        <taxon>Umbra</taxon>
    </lineage>
</organism>
<keyword evidence="6" id="KW-0811">Translocation</keyword>
<dbReference type="AlphaFoldDB" id="A0ABD0XAN9"/>
<dbReference type="SUPFAM" id="SSF144122">
    <property type="entry name" value="Tim10-like"/>
    <property type="match status" value="1"/>
</dbReference>